<dbReference type="Gene3D" id="2.40.30.10">
    <property type="entry name" value="Translation factors"/>
    <property type="match status" value="2"/>
</dbReference>
<keyword evidence="4 6" id="KW-0342">GTP-binding</keyword>
<feature type="binding site" evidence="6">
    <location>
        <begin position="136"/>
        <end position="139"/>
    </location>
    <ligand>
        <name>GTP</name>
        <dbReference type="ChEBI" id="CHEBI:37565"/>
    </ligand>
</feature>
<comment type="catalytic activity">
    <reaction evidence="6">
        <text>GTP + H2O = GDP + phosphate + H(+)</text>
        <dbReference type="Rhea" id="RHEA:19669"/>
        <dbReference type="ChEBI" id="CHEBI:15377"/>
        <dbReference type="ChEBI" id="CHEBI:15378"/>
        <dbReference type="ChEBI" id="CHEBI:37565"/>
        <dbReference type="ChEBI" id="CHEBI:43474"/>
        <dbReference type="ChEBI" id="CHEBI:58189"/>
        <dbReference type="EC" id="3.6.5.3"/>
    </reaction>
</comment>
<evidence type="ECO:0000259" key="7">
    <source>
        <dbReference type="PROSITE" id="PS51722"/>
    </source>
</evidence>
<dbReference type="PROSITE" id="PS51722">
    <property type="entry name" value="G_TR_2"/>
    <property type="match status" value="1"/>
</dbReference>
<gene>
    <name evidence="6 8" type="primary">tuf</name>
    <name evidence="8" type="ORF">QC821_18340</name>
</gene>
<dbReference type="GO" id="GO:0003746">
    <property type="term" value="F:translation elongation factor activity"/>
    <property type="evidence" value="ECO:0007669"/>
    <property type="project" value="UniProtKB-KW"/>
</dbReference>
<keyword evidence="3 6" id="KW-0648">Protein biosynthesis</keyword>
<dbReference type="CDD" id="cd03707">
    <property type="entry name" value="EFTU_III"/>
    <property type="match status" value="1"/>
</dbReference>
<dbReference type="CDD" id="cd01884">
    <property type="entry name" value="EF_Tu"/>
    <property type="match status" value="1"/>
</dbReference>
<dbReference type="PANTHER" id="PTHR43721:SF22">
    <property type="entry name" value="ELONGATION FACTOR TU, MITOCHONDRIAL"/>
    <property type="match status" value="1"/>
</dbReference>
<keyword evidence="6" id="KW-0460">Magnesium</keyword>
<name>A0ABU1HIE0_9GAMM</name>
<dbReference type="InterPro" id="IPR009000">
    <property type="entry name" value="Transl_B-barrel_sf"/>
</dbReference>
<dbReference type="CDD" id="cd03697">
    <property type="entry name" value="EFTU_II"/>
    <property type="match status" value="1"/>
</dbReference>
<dbReference type="NCBIfam" id="TIGR00485">
    <property type="entry name" value="EF-Tu"/>
    <property type="match status" value="1"/>
</dbReference>
<comment type="caution">
    <text evidence="8">The sequence shown here is derived from an EMBL/GenBank/DDBJ whole genome shotgun (WGS) entry which is preliminary data.</text>
</comment>
<dbReference type="PANTHER" id="PTHR43721">
    <property type="entry name" value="ELONGATION FACTOR TU-RELATED"/>
    <property type="match status" value="1"/>
</dbReference>
<dbReference type="InterPro" id="IPR004160">
    <property type="entry name" value="Transl_elong_EFTu/EF1A_C"/>
</dbReference>
<keyword evidence="6" id="KW-0479">Metal-binding</keyword>
<feature type="domain" description="Tr-type G" evidence="7">
    <location>
        <begin position="10"/>
        <end position="207"/>
    </location>
</feature>
<comment type="function">
    <text evidence="6">GTP hydrolase that promotes the GTP-dependent binding of aminoacyl-tRNA to the A-site of ribosomes during protein biosynthesis.</text>
</comment>
<sequence>MAKEKFERSKPHVNVGTIGHVDHGKTTLTAALTRVSAEVFGGEWRQFDSIDNAPEERERGITIATAHVEYQSEERHYAHVDCPGHADYVKNMITGAAQMDGAILVCSAADGPMPQTREHILLSRQVGVPYIVVFLNKADMVDDEELLELVEMEVRELLSEYDFPGDDTPIIIGSALMALNGEDDNGMGTTAVANLIKALDEYIPEPERAIDQPFLMPIEDVFSISGRGTVVTGRIERGIVKAGEEIEIVGIKDTTKTTVTGVEMFRKLLDEGRAGENVGALLRGTKRDDVERGQVLAKPGTINPHTVFEAEVYVLSKEEGGRHTPFFKGYRPQFYFRTTDVTGTCELPEGVEMVMPGDNVKMVVTLIAPIAMEDGLRFAIREGGRTVGAGVVAKIIQ</sequence>
<dbReference type="InterPro" id="IPR004541">
    <property type="entry name" value="Transl_elong_EFTu/EF1A_bac/org"/>
</dbReference>
<evidence type="ECO:0000256" key="6">
    <source>
        <dbReference type="HAMAP-Rule" id="MF_00118"/>
    </source>
</evidence>
<keyword evidence="9" id="KW-1185">Reference proteome</keyword>
<evidence type="ECO:0000256" key="5">
    <source>
        <dbReference type="ARBA" id="ARBA00029554"/>
    </source>
</evidence>
<dbReference type="InterPro" id="IPR005225">
    <property type="entry name" value="Small_GTP-bd"/>
</dbReference>
<accession>A0ABU1HIE0</accession>
<dbReference type="InterPro" id="IPR009001">
    <property type="entry name" value="Transl_elong_EF1A/Init_IF2_C"/>
</dbReference>
<dbReference type="InterPro" id="IPR004161">
    <property type="entry name" value="EFTu-like_2"/>
</dbReference>
<dbReference type="NCBIfam" id="NF009372">
    <property type="entry name" value="PRK12735.1"/>
    <property type="match status" value="1"/>
</dbReference>
<dbReference type="NCBIfam" id="NF009373">
    <property type="entry name" value="PRK12736.1"/>
    <property type="match status" value="1"/>
</dbReference>
<dbReference type="Pfam" id="PF03144">
    <property type="entry name" value="GTP_EFTU_D2"/>
    <property type="match status" value="1"/>
</dbReference>
<dbReference type="Pfam" id="PF00009">
    <property type="entry name" value="GTP_EFTU"/>
    <property type="match status" value="1"/>
</dbReference>
<feature type="binding site" evidence="6">
    <location>
        <begin position="81"/>
        <end position="85"/>
    </location>
    <ligand>
        <name>GTP</name>
        <dbReference type="ChEBI" id="CHEBI:37565"/>
    </ligand>
</feature>
<organism evidence="8 9">
    <name type="scientific">Franzmannia qiaohouensis</name>
    <dbReference type="NCBI Taxonomy" id="1329370"/>
    <lineage>
        <taxon>Bacteria</taxon>
        <taxon>Pseudomonadati</taxon>
        <taxon>Pseudomonadota</taxon>
        <taxon>Gammaproteobacteria</taxon>
        <taxon>Oceanospirillales</taxon>
        <taxon>Halomonadaceae</taxon>
        <taxon>Franzmannia</taxon>
    </lineage>
</organism>
<comment type="similarity">
    <text evidence="6">Belongs to the TRAFAC class translation factor GTPase superfamily. Classic translation factor GTPase family. EF-Tu/EF-1A subfamily.</text>
</comment>
<feature type="binding site" evidence="6">
    <location>
        <position position="26"/>
    </location>
    <ligand>
        <name>Mg(2+)</name>
        <dbReference type="ChEBI" id="CHEBI:18420"/>
    </ligand>
</feature>
<proteinExistence type="inferred from homology"/>
<dbReference type="InterPro" id="IPR027417">
    <property type="entry name" value="P-loop_NTPase"/>
</dbReference>
<keyword evidence="6" id="KW-0963">Cytoplasm</keyword>
<dbReference type="PRINTS" id="PR00315">
    <property type="entry name" value="ELONGATNFCT"/>
</dbReference>
<dbReference type="Pfam" id="PF03143">
    <property type="entry name" value="GTP_EFTU_D3"/>
    <property type="match status" value="1"/>
</dbReference>
<keyword evidence="6" id="KW-0378">Hydrolase</keyword>
<dbReference type="InterPro" id="IPR050055">
    <property type="entry name" value="EF-Tu_GTPase"/>
</dbReference>
<evidence type="ECO:0000313" key="9">
    <source>
        <dbReference type="Proteomes" id="UP001251374"/>
    </source>
</evidence>
<dbReference type="Gene3D" id="3.40.50.300">
    <property type="entry name" value="P-loop containing nucleotide triphosphate hydrolases"/>
    <property type="match status" value="1"/>
</dbReference>
<protein>
    <recommendedName>
        <fullName evidence="5 6">Elongation factor Tu</fullName>
        <shortName evidence="6">EF-Tu</shortName>
        <ecNumber evidence="6">3.6.5.3</ecNumber>
    </recommendedName>
</protein>
<dbReference type="SUPFAM" id="SSF50465">
    <property type="entry name" value="EF-Tu/eEF-1alpha/eIF2-gamma C-terminal domain"/>
    <property type="match status" value="1"/>
</dbReference>
<dbReference type="NCBIfam" id="NF000766">
    <property type="entry name" value="PRK00049.1"/>
    <property type="match status" value="1"/>
</dbReference>
<dbReference type="NCBIfam" id="TIGR00231">
    <property type="entry name" value="small_GTP"/>
    <property type="match status" value="1"/>
</dbReference>
<keyword evidence="1 6" id="KW-0547">Nucleotide-binding</keyword>
<evidence type="ECO:0000313" key="8">
    <source>
        <dbReference type="EMBL" id="MDR5907246.1"/>
    </source>
</evidence>
<reference evidence="8 9" key="1">
    <citation type="submission" date="2023-04" db="EMBL/GenBank/DDBJ databases">
        <title>A long-awaited taxogenomic arrangement of the family Halomonadaceae.</title>
        <authorList>
            <person name="De La Haba R."/>
            <person name="Chuvochina M."/>
            <person name="Wittouck S."/>
            <person name="Arahal D.R."/>
            <person name="Sanchez-Porro C."/>
            <person name="Hugenholtz P."/>
            <person name="Ventosa A."/>
        </authorList>
    </citation>
    <scope>NUCLEOTIDE SEQUENCE [LARGE SCALE GENOMIC DNA]</scope>
    <source>
        <strain evidence="8 9">DSM 26770</strain>
    </source>
</reference>
<keyword evidence="2 6" id="KW-0251">Elongation factor</keyword>
<dbReference type="RefSeq" id="WP_163501189.1">
    <property type="nucleotide sequence ID" value="NZ_JARWAM010000015.1"/>
</dbReference>
<dbReference type="EMBL" id="JARWAM010000015">
    <property type="protein sequence ID" value="MDR5907246.1"/>
    <property type="molecule type" value="Genomic_DNA"/>
</dbReference>
<dbReference type="InterPro" id="IPR041709">
    <property type="entry name" value="EF-Tu_GTP-bd"/>
</dbReference>
<evidence type="ECO:0000256" key="2">
    <source>
        <dbReference type="ARBA" id="ARBA00022768"/>
    </source>
</evidence>
<dbReference type="InterPro" id="IPR031157">
    <property type="entry name" value="G_TR_CS"/>
</dbReference>
<evidence type="ECO:0000256" key="3">
    <source>
        <dbReference type="ARBA" id="ARBA00022917"/>
    </source>
</evidence>
<feature type="binding site" evidence="6">
    <location>
        <begin position="19"/>
        <end position="26"/>
    </location>
    <ligand>
        <name>GTP</name>
        <dbReference type="ChEBI" id="CHEBI:37565"/>
    </ligand>
</feature>
<evidence type="ECO:0000256" key="4">
    <source>
        <dbReference type="ARBA" id="ARBA00023134"/>
    </source>
</evidence>
<dbReference type="Proteomes" id="UP001251374">
    <property type="component" value="Unassembled WGS sequence"/>
</dbReference>
<evidence type="ECO:0000256" key="1">
    <source>
        <dbReference type="ARBA" id="ARBA00022741"/>
    </source>
</evidence>
<dbReference type="SUPFAM" id="SSF50447">
    <property type="entry name" value="Translation proteins"/>
    <property type="match status" value="1"/>
</dbReference>
<dbReference type="HAMAP" id="MF_00118_B">
    <property type="entry name" value="EF_Tu_B"/>
    <property type="match status" value="1"/>
</dbReference>
<comment type="subcellular location">
    <subcellularLocation>
        <location evidence="6">Cytoplasm</location>
    </subcellularLocation>
</comment>
<dbReference type="EC" id="3.6.5.3" evidence="6"/>
<dbReference type="SUPFAM" id="SSF52540">
    <property type="entry name" value="P-loop containing nucleoside triphosphate hydrolases"/>
    <property type="match status" value="1"/>
</dbReference>
<comment type="subunit">
    <text evidence="6">Monomer.</text>
</comment>
<dbReference type="InterPro" id="IPR033720">
    <property type="entry name" value="EFTU_2"/>
</dbReference>
<dbReference type="InterPro" id="IPR000795">
    <property type="entry name" value="T_Tr_GTP-bd_dom"/>
</dbReference>
<dbReference type="PROSITE" id="PS00301">
    <property type="entry name" value="G_TR_1"/>
    <property type="match status" value="1"/>
</dbReference>